<protein>
    <submittedName>
        <fullName evidence="2">Uncharacterized protein</fullName>
    </submittedName>
</protein>
<name>A0A1M6SFK7_9RHOB</name>
<evidence type="ECO:0000256" key="1">
    <source>
        <dbReference type="SAM" id="Coils"/>
    </source>
</evidence>
<accession>A0A1M6SFK7</accession>
<feature type="coiled-coil region" evidence="1">
    <location>
        <begin position="55"/>
        <end position="89"/>
    </location>
</feature>
<dbReference type="OrthoDB" id="7866726at2"/>
<dbReference type="Proteomes" id="UP000183982">
    <property type="component" value="Unassembled WGS sequence"/>
</dbReference>
<dbReference type="EMBL" id="FQZQ01000029">
    <property type="protein sequence ID" value="SHK43584.1"/>
    <property type="molecule type" value="Genomic_DNA"/>
</dbReference>
<dbReference type="AlphaFoldDB" id="A0A1M6SFK7"/>
<dbReference type="STRING" id="1470563.SAMN05444000_12921"/>
<gene>
    <name evidence="2" type="ORF">SAMN05444000_12921</name>
</gene>
<keyword evidence="1" id="KW-0175">Coiled coil</keyword>
<organism evidence="2 3">
    <name type="scientific">Shimia gijangensis</name>
    <dbReference type="NCBI Taxonomy" id="1470563"/>
    <lineage>
        <taxon>Bacteria</taxon>
        <taxon>Pseudomonadati</taxon>
        <taxon>Pseudomonadota</taxon>
        <taxon>Alphaproteobacteria</taxon>
        <taxon>Rhodobacterales</taxon>
        <taxon>Roseobacteraceae</taxon>
    </lineage>
</organism>
<keyword evidence="3" id="KW-1185">Reference proteome</keyword>
<sequence length="104" mass="12270">MHSDLATRRRVLLVAYQRYQKADRAWDIARQEMKSWFPRGARPNSSAIGNPGSPIRRLYKQRERAMLQLEAARLKLDVARQRLASRRQEAETTHTLFLTYTSRQ</sequence>
<proteinExistence type="predicted"/>
<reference evidence="3" key="1">
    <citation type="submission" date="2016-11" db="EMBL/GenBank/DDBJ databases">
        <authorList>
            <person name="Varghese N."/>
            <person name="Submissions S."/>
        </authorList>
    </citation>
    <scope>NUCLEOTIDE SEQUENCE [LARGE SCALE GENOMIC DNA]</scope>
    <source>
        <strain evidence="3">DSM 100564</strain>
    </source>
</reference>
<evidence type="ECO:0000313" key="3">
    <source>
        <dbReference type="Proteomes" id="UP000183982"/>
    </source>
</evidence>
<evidence type="ECO:0000313" key="2">
    <source>
        <dbReference type="EMBL" id="SHK43584.1"/>
    </source>
</evidence>